<dbReference type="EMBL" id="VSFG01000002">
    <property type="protein sequence ID" value="TYB46359.1"/>
    <property type="molecule type" value="Genomic_DNA"/>
</dbReference>
<dbReference type="Proteomes" id="UP000323380">
    <property type="component" value="Unassembled WGS sequence"/>
</dbReference>
<dbReference type="STRING" id="1220554.GCA_001552135_03404"/>
<sequence>MDAITAIVSALGAGAAAGLSDTTAAAVRDAYTRLKQLTLARVAGNNAAELVVARHEYDQAAQRVLLAEALLDSDAGNDAELIEAAKRVLDLLAAGRAAKYNVTADGAQGVQVGDHGQQTNRFGP</sequence>
<dbReference type="RefSeq" id="WP_067892193.1">
    <property type="nucleotide sequence ID" value="NZ_VSFG01000002.1"/>
</dbReference>
<accession>A0A5D0NPX3</accession>
<organism evidence="1 2">
    <name type="scientific">Actinomadura chibensis</name>
    <dbReference type="NCBI Taxonomy" id="392828"/>
    <lineage>
        <taxon>Bacteria</taxon>
        <taxon>Bacillati</taxon>
        <taxon>Actinomycetota</taxon>
        <taxon>Actinomycetes</taxon>
        <taxon>Streptosporangiales</taxon>
        <taxon>Thermomonosporaceae</taxon>
        <taxon>Actinomadura</taxon>
    </lineage>
</organism>
<protein>
    <recommendedName>
        <fullName evidence="3">RHIM domain-containing protein</fullName>
    </recommendedName>
</protein>
<evidence type="ECO:0000313" key="2">
    <source>
        <dbReference type="Proteomes" id="UP000323380"/>
    </source>
</evidence>
<comment type="caution">
    <text evidence="1">The sequence shown here is derived from an EMBL/GenBank/DDBJ whole genome shotgun (WGS) entry which is preliminary data.</text>
</comment>
<dbReference type="AlphaFoldDB" id="A0A5D0NPX3"/>
<evidence type="ECO:0008006" key="3">
    <source>
        <dbReference type="Google" id="ProtNLM"/>
    </source>
</evidence>
<name>A0A5D0NPX3_9ACTN</name>
<evidence type="ECO:0000313" key="1">
    <source>
        <dbReference type="EMBL" id="TYB46359.1"/>
    </source>
</evidence>
<reference evidence="1 2" key="1">
    <citation type="submission" date="2019-08" db="EMBL/GenBank/DDBJ databases">
        <title>Actinomadura sp. nov. CYP1-5 isolated from mountain soil.</title>
        <authorList>
            <person name="Songsumanus A."/>
            <person name="Kuncharoen N."/>
            <person name="Kudo T."/>
            <person name="Yuki M."/>
            <person name="Igarashi Y."/>
            <person name="Tanasupawat S."/>
        </authorList>
    </citation>
    <scope>NUCLEOTIDE SEQUENCE [LARGE SCALE GENOMIC DNA]</scope>
    <source>
        <strain evidence="1 2">JCM 14158</strain>
    </source>
</reference>
<keyword evidence="2" id="KW-1185">Reference proteome</keyword>
<gene>
    <name evidence="1" type="ORF">FXF69_13920</name>
</gene>
<proteinExistence type="predicted"/>